<dbReference type="PANTHER" id="PTHR28004">
    <property type="entry name" value="ZGC:162816-RELATED"/>
    <property type="match status" value="1"/>
</dbReference>
<feature type="domain" description="D-serine dehydratase-like" evidence="3">
    <location>
        <begin position="326"/>
        <end position="443"/>
    </location>
</feature>
<evidence type="ECO:0000259" key="3">
    <source>
        <dbReference type="SMART" id="SM01119"/>
    </source>
</evidence>
<evidence type="ECO:0000313" key="5">
    <source>
        <dbReference type="Proteomes" id="UP001562354"/>
    </source>
</evidence>
<sequence>MAPPMPAPWLIPSPSESALKLHYVGQKLKDCQVPAAVLDVAAIRRNCKAMLDCVNALGVFFRAHVKTHKTTQLTRYQVGEDSKDVRLIASTVAEIEQLVPFLLECKAKGKNVNILYGLPIAPSHIPRLGAVTRILGQGTVALFVDNPEHLRILSQLDDVVWPGKVPVMAKIAAEVPFRAGLSHDSKTLSQLSEIISASPKVELKGAYAHMGSSYGSGSPAEALDYLMQEVKAVQAGAEMLTRSMQPSTEKLLVSLGATPTITSAQNILEDNEWNRKFRAYLDEVKQNFDVEFHAGVYPVLDMQQMAARARPAESMNRPLLAYENLGLRIMVEVASVYTERGQPEALVGAGSIVLGREPCKSYPGWGVVTPWLEDKPSGDAQFYDPEGSKTGWIVGRISQEHGTLLWQGSQEAMRELKIGEKLMVWPNHACMAGPNFGYYLVVDSDSSDKDIVRDVWIRWRGW</sequence>
<dbReference type="Pfam" id="PF14031">
    <property type="entry name" value="D-ser_dehydrat"/>
    <property type="match status" value="1"/>
</dbReference>
<dbReference type="InterPro" id="IPR029066">
    <property type="entry name" value="PLP-binding_barrel"/>
</dbReference>
<protein>
    <recommendedName>
        <fullName evidence="3">D-serine dehydratase-like domain-containing protein</fullName>
    </recommendedName>
</protein>
<dbReference type="Gene3D" id="3.20.20.10">
    <property type="entry name" value="Alanine racemase"/>
    <property type="match status" value="1"/>
</dbReference>
<evidence type="ECO:0000256" key="1">
    <source>
        <dbReference type="ARBA" id="ARBA00005323"/>
    </source>
</evidence>
<dbReference type="RefSeq" id="XP_069199550.1">
    <property type="nucleotide sequence ID" value="XM_069346673.1"/>
</dbReference>
<dbReference type="InterPro" id="IPR026956">
    <property type="entry name" value="D-ser_dehydrat-like_dom"/>
</dbReference>
<comment type="caution">
    <text evidence="4">The sequence shown here is derived from an EMBL/GenBank/DDBJ whole genome shotgun (WGS) entry which is preliminary data.</text>
</comment>
<dbReference type="InterPro" id="IPR051466">
    <property type="entry name" value="D-amino_acid_metab_enzyme"/>
</dbReference>
<organism evidence="4 5">
    <name type="scientific">Neodothiora populina</name>
    <dbReference type="NCBI Taxonomy" id="2781224"/>
    <lineage>
        <taxon>Eukaryota</taxon>
        <taxon>Fungi</taxon>
        <taxon>Dikarya</taxon>
        <taxon>Ascomycota</taxon>
        <taxon>Pezizomycotina</taxon>
        <taxon>Dothideomycetes</taxon>
        <taxon>Dothideomycetidae</taxon>
        <taxon>Dothideales</taxon>
        <taxon>Dothioraceae</taxon>
        <taxon>Neodothiora</taxon>
    </lineage>
</organism>
<keyword evidence="5" id="KW-1185">Reference proteome</keyword>
<dbReference type="InterPro" id="IPR042208">
    <property type="entry name" value="D-ser_dehydrat-like_sf"/>
</dbReference>
<dbReference type="Proteomes" id="UP001562354">
    <property type="component" value="Unassembled WGS sequence"/>
</dbReference>
<dbReference type="SUPFAM" id="SSF51419">
    <property type="entry name" value="PLP-binding barrel"/>
    <property type="match status" value="1"/>
</dbReference>
<dbReference type="Pfam" id="PF01168">
    <property type="entry name" value="Ala_racemase_N"/>
    <property type="match status" value="1"/>
</dbReference>
<dbReference type="PANTHER" id="PTHR28004:SF2">
    <property type="entry name" value="D-SERINE DEHYDRATASE"/>
    <property type="match status" value="1"/>
</dbReference>
<accession>A0ABR3PB37</accession>
<dbReference type="InterPro" id="IPR001608">
    <property type="entry name" value="Ala_racemase_N"/>
</dbReference>
<dbReference type="EMBL" id="JBFMKM010000010">
    <property type="protein sequence ID" value="KAL1303275.1"/>
    <property type="molecule type" value="Genomic_DNA"/>
</dbReference>
<comment type="similarity">
    <text evidence="1">Belongs to the DSD1 family.</text>
</comment>
<proteinExistence type="inferred from homology"/>
<reference evidence="4 5" key="1">
    <citation type="submission" date="2024-07" db="EMBL/GenBank/DDBJ databases">
        <title>Draft sequence of the Neodothiora populina.</title>
        <authorList>
            <person name="Drown D.D."/>
            <person name="Schuette U.S."/>
            <person name="Buechlein A.B."/>
            <person name="Rusch D.R."/>
            <person name="Winton L.W."/>
            <person name="Adams G.A."/>
        </authorList>
    </citation>
    <scope>NUCLEOTIDE SEQUENCE [LARGE SCALE GENOMIC DNA]</scope>
    <source>
        <strain evidence="4 5">CPC 39397</strain>
    </source>
</reference>
<dbReference type="GeneID" id="95980383"/>
<keyword evidence="2" id="KW-0456">Lyase</keyword>
<gene>
    <name evidence="4" type="ORF">AAFC00_006684</name>
</gene>
<evidence type="ECO:0000313" key="4">
    <source>
        <dbReference type="EMBL" id="KAL1303275.1"/>
    </source>
</evidence>
<name>A0ABR3PB37_9PEZI</name>
<dbReference type="Gene3D" id="2.40.37.20">
    <property type="entry name" value="D-serine dehydratase-like domain"/>
    <property type="match status" value="1"/>
</dbReference>
<evidence type="ECO:0000256" key="2">
    <source>
        <dbReference type="ARBA" id="ARBA00023239"/>
    </source>
</evidence>
<dbReference type="SMART" id="SM01119">
    <property type="entry name" value="D-ser_dehydrat"/>
    <property type="match status" value="1"/>
</dbReference>